<dbReference type="Gene3D" id="3.30.70.270">
    <property type="match status" value="1"/>
</dbReference>
<evidence type="ECO:0000313" key="5">
    <source>
        <dbReference type="EMBL" id="RXN20785.1"/>
    </source>
</evidence>
<dbReference type="AlphaFoldDB" id="A0A498MVZ6"/>
<dbReference type="PANTHER" id="PTHR24559:SF435">
    <property type="entry name" value="RIBONUCLEASE H"/>
    <property type="match status" value="1"/>
</dbReference>
<dbReference type="STRING" id="84645.A0A498MVZ6"/>
<dbReference type="InterPro" id="IPR053134">
    <property type="entry name" value="RNA-dir_DNA_polymerase"/>
</dbReference>
<feature type="region of interest" description="Disordered" evidence="3">
    <location>
        <begin position="1"/>
        <end position="42"/>
    </location>
</feature>
<accession>A0A498MVZ6</accession>
<dbReference type="PANTHER" id="PTHR24559">
    <property type="entry name" value="TRANSPOSON TY3-I GAG-POL POLYPROTEIN"/>
    <property type="match status" value="1"/>
</dbReference>
<dbReference type="InterPro" id="IPR000477">
    <property type="entry name" value="RT_dom"/>
</dbReference>
<dbReference type="InterPro" id="IPR043128">
    <property type="entry name" value="Rev_trsase/Diguanyl_cyclase"/>
</dbReference>
<proteinExistence type="inferred from homology"/>
<evidence type="ECO:0000256" key="3">
    <source>
        <dbReference type="SAM" id="MobiDB-lite"/>
    </source>
</evidence>
<dbReference type="EMBL" id="QBIY01012631">
    <property type="protein sequence ID" value="RXN20785.1"/>
    <property type="molecule type" value="Genomic_DNA"/>
</dbReference>
<protein>
    <recommendedName>
        <fullName evidence="2">ribonuclease H</fullName>
        <ecNumber evidence="2">3.1.26.4</ecNumber>
    </recommendedName>
</protein>
<dbReference type="Proteomes" id="UP000290572">
    <property type="component" value="Unassembled WGS sequence"/>
</dbReference>
<feature type="domain" description="Reverse transcriptase" evidence="4">
    <location>
        <begin position="79"/>
        <end position="246"/>
    </location>
</feature>
<dbReference type="InterPro" id="IPR043502">
    <property type="entry name" value="DNA/RNA_pol_sf"/>
</dbReference>
<evidence type="ECO:0000256" key="2">
    <source>
        <dbReference type="ARBA" id="ARBA00012180"/>
    </source>
</evidence>
<keyword evidence="6" id="KW-1185">Reference proteome</keyword>
<gene>
    <name evidence="5" type="ORF">ROHU_006993</name>
</gene>
<dbReference type="EC" id="3.1.26.4" evidence="2"/>
<dbReference type="GO" id="GO:0004523">
    <property type="term" value="F:RNA-DNA hybrid ribonuclease activity"/>
    <property type="evidence" value="ECO:0007669"/>
    <property type="project" value="UniProtKB-EC"/>
</dbReference>
<reference evidence="5 6" key="1">
    <citation type="submission" date="2018-03" db="EMBL/GenBank/DDBJ databases">
        <title>Draft genome sequence of Rohu Carp (Labeo rohita).</title>
        <authorList>
            <person name="Das P."/>
            <person name="Kushwaha B."/>
            <person name="Joshi C.G."/>
            <person name="Kumar D."/>
            <person name="Nagpure N.S."/>
            <person name="Sahoo L."/>
            <person name="Das S.P."/>
            <person name="Bit A."/>
            <person name="Patnaik S."/>
            <person name="Meher P.K."/>
            <person name="Jayasankar P."/>
            <person name="Koringa P.G."/>
            <person name="Patel N.V."/>
            <person name="Hinsu A.T."/>
            <person name="Kumar R."/>
            <person name="Pandey M."/>
            <person name="Agarwal S."/>
            <person name="Srivastava S."/>
            <person name="Singh M."/>
            <person name="Iquebal M.A."/>
            <person name="Jaiswal S."/>
            <person name="Angadi U.B."/>
            <person name="Kumar N."/>
            <person name="Raza M."/>
            <person name="Shah T.M."/>
            <person name="Rai A."/>
            <person name="Jena J.K."/>
        </authorList>
    </citation>
    <scope>NUCLEOTIDE SEQUENCE [LARGE SCALE GENOMIC DNA]</scope>
    <source>
        <strain evidence="5">DASCIFA01</strain>
        <tissue evidence="5">Testis</tissue>
    </source>
</reference>
<comment type="similarity">
    <text evidence="1">Belongs to the beta type-B retroviral polymerase family. HERV class-II K(HML-2) pol subfamily.</text>
</comment>
<dbReference type="PROSITE" id="PS50878">
    <property type="entry name" value="RT_POL"/>
    <property type="match status" value="1"/>
</dbReference>
<feature type="compositionally biased region" description="Basic and acidic residues" evidence="3">
    <location>
        <begin position="1"/>
        <end position="18"/>
    </location>
</feature>
<dbReference type="CDD" id="cd01647">
    <property type="entry name" value="RT_LTR"/>
    <property type="match status" value="1"/>
</dbReference>
<organism evidence="5 6">
    <name type="scientific">Labeo rohita</name>
    <name type="common">Indian major carp</name>
    <name type="synonym">Cyprinus rohita</name>
    <dbReference type="NCBI Taxonomy" id="84645"/>
    <lineage>
        <taxon>Eukaryota</taxon>
        <taxon>Metazoa</taxon>
        <taxon>Chordata</taxon>
        <taxon>Craniata</taxon>
        <taxon>Vertebrata</taxon>
        <taxon>Euteleostomi</taxon>
        <taxon>Actinopterygii</taxon>
        <taxon>Neopterygii</taxon>
        <taxon>Teleostei</taxon>
        <taxon>Ostariophysi</taxon>
        <taxon>Cypriniformes</taxon>
        <taxon>Cyprinidae</taxon>
        <taxon>Labeoninae</taxon>
        <taxon>Labeonini</taxon>
        <taxon>Labeo</taxon>
    </lineage>
</organism>
<dbReference type="Gene3D" id="3.10.10.10">
    <property type="entry name" value="HIV Type 1 Reverse Transcriptase, subunit A, domain 1"/>
    <property type="match status" value="1"/>
</dbReference>
<evidence type="ECO:0000313" key="6">
    <source>
        <dbReference type="Proteomes" id="UP000290572"/>
    </source>
</evidence>
<evidence type="ECO:0000256" key="1">
    <source>
        <dbReference type="ARBA" id="ARBA00010879"/>
    </source>
</evidence>
<name>A0A498MVZ6_LABRO</name>
<evidence type="ECO:0000259" key="4">
    <source>
        <dbReference type="PROSITE" id="PS50878"/>
    </source>
</evidence>
<comment type="caution">
    <text evidence="5">The sequence shown here is derived from an EMBL/GenBank/DDBJ whole genome shotgun (WGS) entry which is preliminary data.</text>
</comment>
<dbReference type="Pfam" id="PF00078">
    <property type="entry name" value="RVT_1"/>
    <property type="match status" value="1"/>
</dbReference>
<dbReference type="SUPFAM" id="SSF56672">
    <property type="entry name" value="DNA/RNA polymerases"/>
    <property type="match status" value="1"/>
</dbReference>
<sequence length="246" mass="28439">MEENETTAKMKESTETKSSETSNAPQSNNKQARRPTSWDPPVELCHLSEGQQEAPVQKTYMSVPKPLPNEVKEYLQDLLRRGWIMPSRSPYSSLVACVRKKDGTLRLCVDFRELNRKSVTDRHPIPRIQDMLDALGGSSWFSVLDQGKAYHQGYLDEERRPLTAFITPWGLFEWVHIPFGLSSTPAEFQRSMEHCLAELRDTICLPYLDDNLVHSHSFEEHLEHIRLVLQCYKKHGVKLTKCEISW</sequence>